<protein>
    <recommendedName>
        <fullName evidence="2">Thioredoxin domain-containing protein</fullName>
    </recommendedName>
</protein>
<dbReference type="Gene3D" id="3.40.30.10">
    <property type="entry name" value="Glutaredoxin"/>
    <property type="match status" value="1"/>
</dbReference>
<gene>
    <name evidence="3" type="ORF">PCASD_10584</name>
</gene>
<dbReference type="CDD" id="cd02947">
    <property type="entry name" value="TRX_family"/>
    <property type="match status" value="1"/>
</dbReference>
<accession>A0A2N5UKQ5</accession>
<evidence type="ECO:0000313" key="4">
    <source>
        <dbReference type="Proteomes" id="UP000235392"/>
    </source>
</evidence>
<dbReference type="InterPro" id="IPR017937">
    <property type="entry name" value="Thioredoxin_CS"/>
</dbReference>
<organism evidence="3 4">
    <name type="scientific">Puccinia coronata f. sp. avenae</name>
    <dbReference type="NCBI Taxonomy" id="200324"/>
    <lineage>
        <taxon>Eukaryota</taxon>
        <taxon>Fungi</taxon>
        <taxon>Dikarya</taxon>
        <taxon>Basidiomycota</taxon>
        <taxon>Pucciniomycotina</taxon>
        <taxon>Pucciniomycetes</taxon>
        <taxon>Pucciniales</taxon>
        <taxon>Pucciniaceae</taxon>
        <taxon>Puccinia</taxon>
    </lineage>
</organism>
<dbReference type="AlphaFoldDB" id="A0A2N5UKQ5"/>
<keyword evidence="1" id="KW-1015">Disulfide bond</keyword>
<evidence type="ECO:0000259" key="2">
    <source>
        <dbReference type="PROSITE" id="PS51352"/>
    </source>
</evidence>
<dbReference type="EMBL" id="PGCI01000129">
    <property type="protein sequence ID" value="PLW38341.1"/>
    <property type="molecule type" value="Genomic_DNA"/>
</dbReference>
<dbReference type="Pfam" id="PF00085">
    <property type="entry name" value="Thioredoxin"/>
    <property type="match status" value="1"/>
</dbReference>
<reference evidence="3 4" key="1">
    <citation type="submission" date="2017-11" db="EMBL/GenBank/DDBJ databases">
        <title>De novo assembly and phasing of dikaryotic genomes from two isolates of Puccinia coronata f. sp. avenae, the causal agent of oat crown rust.</title>
        <authorList>
            <person name="Miller M.E."/>
            <person name="Zhang Y."/>
            <person name="Omidvar V."/>
            <person name="Sperschneider J."/>
            <person name="Schwessinger B."/>
            <person name="Raley C."/>
            <person name="Palmer J.M."/>
            <person name="Garnica D."/>
            <person name="Upadhyaya N."/>
            <person name="Rathjen J."/>
            <person name="Taylor J.M."/>
            <person name="Park R.F."/>
            <person name="Dodds P.N."/>
            <person name="Hirsch C.D."/>
            <person name="Kianian S.F."/>
            <person name="Figueroa M."/>
        </authorList>
    </citation>
    <scope>NUCLEOTIDE SEQUENCE [LARGE SCALE GENOMIC DNA]</scope>
    <source>
        <strain evidence="3">12SD80</strain>
    </source>
</reference>
<name>A0A2N5UKQ5_9BASI</name>
<dbReference type="PROSITE" id="PS00194">
    <property type="entry name" value="THIOREDOXIN_1"/>
    <property type="match status" value="1"/>
</dbReference>
<evidence type="ECO:0000256" key="1">
    <source>
        <dbReference type="ARBA" id="ARBA00023157"/>
    </source>
</evidence>
<dbReference type="SUPFAM" id="SSF52833">
    <property type="entry name" value="Thioredoxin-like"/>
    <property type="match status" value="1"/>
</dbReference>
<sequence length="174" mass="19022">MSVAPLSALEAFHKAIGRGSEEECFAVVDFWATWCGPCKVILPVFEKIASEDMSGKVKYYKVDVNECREIASEAGISAMPTFIVYKKGSPIDSLKGASADGLAKLKLLKDKYVGSNLAACSTALDQFLDLKYKDVVSFCSAICLANQRLVLAGVLKDNQVKMMIVLRKLPKNQF</sequence>
<dbReference type="InterPro" id="IPR013766">
    <property type="entry name" value="Thioredoxin_domain"/>
</dbReference>
<dbReference type="PRINTS" id="PR00421">
    <property type="entry name" value="THIOREDOXIN"/>
</dbReference>
<feature type="domain" description="Thioredoxin" evidence="2">
    <location>
        <begin position="1"/>
        <end position="113"/>
    </location>
</feature>
<dbReference type="PROSITE" id="PS51352">
    <property type="entry name" value="THIOREDOXIN_2"/>
    <property type="match status" value="1"/>
</dbReference>
<dbReference type="PANTHER" id="PTHR46115">
    <property type="entry name" value="THIOREDOXIN-LIKE PROTEIN 1"/>
    <property type="match status" value="1"/>
</dbReference>
<dbReference type="InterPro" id="IPR036249">
    <property type="entry name" value="Thioredoxin-like_sf"/>
</dbReference>
<proteinExistence type="predicted"/>
<comment type="caution">
    <text evidence="3">The sequence shown here is derived from an EMBL/GenBank/DDBJ whole genome shotgun (WGS) entry which is preliminary data.</text>
</comment>
<evidence type="ECO:0000313" key="3">
    <source>
        <dbReference type="EMBL" id="PLW38341.1"/>
    </source>
</evidence>
<dbReference type="Proteomes" id="UP000235392">
    <property type="component" value="Unassembled WGS sequence"/>
</dbReference>